<evidence type="ECO:0000256" key="2">
    <source>
        <dbReference type="SAM" id="Phobius"/>
    </source>
</evidence>
<dbReference type="AlphaFoldDB" id="A0A9P9JG28"/>
<proteinExistence type="predicted"/>
<sequence length="862" mass="94193">MADITIAEVSAMINAAIILIQLTLPLGIVLAIVGLLENYETTTTWTVVARLIQGSFWPSILRSDYSLHRGVRNRVSVLSWTATFGSILLIVVGLSTPLGLSELLQLAGDEVVSWAHATDLGPMGSGTPSRTSYEYSRLCGLTIPFNCPGVDGGYQTWYDESDSDGWLDTYTTFNKSRNIVDLRIPQNVTEAFTSATTNTTVSSIFDIQYRSYEHYITAYSSEDYPLQNNSLYTTGSMRTLQSLLLNNKTELVQGLVVDTINGGVGFRNHTIPEIEFGSSWQEDLLWIEPVTECVDTNLTIEFDKILYTTDNPYEEQSFLVDNGGFVNLSPDYPSINQDTTQNDPQLRASAYRAAAFNNALAAAFYNLTEGRKDHGKARLGARYNLTGSGEPYPQYHPELFEISIGPLSGYYLPLPNRMYNGTGDITGENWTTVDVGTRRYGGLDVVNISTVGIQVGMIMGAPHLTDGSDSLVLEPKTKWTQNMIACASATRASIKTVKFTANGTSLENVRVVQVLDKIFPDEASMPLWAIERTNLTIEAYSPLWGLVDDKYEGSEVLLTTRKRSLWLPAGQAHIVGQAMSIFDSTPAGAHLMALAAAYDVGNSASPSPGLTDYTAGNNFGLYVRWRDLSRSSETAGKMINLIWTDIMANLVLGVKPGPFSSEKMLDNPSYDRLVQPWKRHIVYDLRYAIPAIILLALWLSVLLGSTLLILLSRISFSALTQLTNQLAPGRIAVNFLNSEACRSDAPTKEWATRAGSLIIGFQRDGNRQRNDSSVVAASQNAGSETTRDVDRADDLKMVTVAGTSGDRVSVPVASILTLRRAATFDSALASKRKPGPESSSLLQVAAPPDPESGTEGQSQNLK</sequence>
<feature type="compositionally biased region" description="Polar residues" evidence="1">
    <location>
        <begin position="771"/>
        <end position="784"/>
    </location>
</feature>
<protein>
    <submittedName>
        <fullName evidence="3">Uncharacterized protein</fullName>
    </submittedName>
</protein>
<feature type="transmembrane region" description="Helical" evidence="2">
    <location>
        <begin position="687"/>
        <end position="711"/>
    </location>
</feature>
<feature type="region of interest" description="Disordered" evidence="1">
    <location>
        <begin position="829"/>
        <end position="862"/>
    </location>
</feature>
<dbReference type="EMBL" id="JAGMUV010000003">
    <property type="protein sequence ID" value="KAH7166582.1"/>
    <property type="molecule type" value="Genomic_DNA"/>
</dbReference>
<keyword evidence="2" id="KW-0472">Membrane</keyword>
<comment type="caution">
    <text evidence="3">The sequence shown here is derived from an EMBL/GenBank/DDBJ whole genome shotgun (WGS) entry which is preliminary data.</text>
</comment>
<keyword evidence="4" id="KW-1185">Reference proteome</keyword>
<feature type="transmembrane region" description="Helical" evidence="2">
    <location>
        <begin position="73"/>
        <end position="94"/>
    </location>
</feature>
<keyword evidence="2" id="KW-0812">Transmembrane</keyword>
<feature type="region of interest" description="Disordered" evidence="1">
    <location>
        <begin position="769"/>
        <end position="789"/>
    </location>
</feature>
<reference evidence="3" key="1">
    <citation type="journal article" date="2021" name="Nat. Commun.">
        <title>Genetic determinants of endophytism in the Arabidopsis root mycobiome.</title>
        <authorList>
            <person name="Mesny F."/>
            <person name="Miyauchi S."/>
            <person name="Thiergart T."/>
            <person name="Pickel B."/>
            <person name="Atanasova L."/>
            <person name="Karlsson M."/>
            <person name="Huettel B."/>
            <person name="Barry K.W."/>
            <person name="Haridas S."/>
            <person name="Chen C."/>
            <person name="Bauer D."/>
            <person name="Andreopoulos W."/>
            <person name="Pangilinan J."/>
            <person name="LaButti K."/>
            <person name="Riley R."/>
            <person name="Lipzen A."/>
            <person name="Clum A."/>
            <person name="Drula E."/>
            <person name="Henrissat B."/>
            <person name="Kohler A."/>
            <person name="Grigoriev I.V."/>
            <person name="Martin F.M."/>
            <person name="Hacquard S."/>
        </authorList>
    </citation>
    <scope>NUCLEOTIDE SEQUENCE</scope>
    <source>
        <strain evidence="3">MPI-CAGE-AT-0147</strain>
    </source>
</reference>
<name>A0A9P9JG28_9HYPO</name>
<dbReference type="OrthoDB" id="3034003at2759"/>
<dbReference type="Proteomes" id="UP000738349">
    <property type="component" value="Unassembled WGS sequence"/>
</dbReference>
<feature type="transmembrane region" description="Helical" evidence="2">
    <location>
        <begin position="12"/>
        <end position="36"/>
    </location>
</feature>
<accession>A0A9P9JG28</accession>
<organism evidence="3 4">
    <name type="scientific">Dactylonectria macrodidyma</name>
    <dbReference type="NCBI Taxonomy" id="307937"/>
    <lineage>
        <taxon>Eukaryota</taxon>
        <taxon>Fungi</taxon>
        <taxon>Dikarya</taxon>
        <taxon>Ascomycota</taxon>
        <taxon>Pezizomycotina</taxon>
        <taxon>Sordariomycetes</taxon>
        <taxon>Hypocreomycetidae</taxon>
        <taxon>Hypocreales</taxon>
        <taxon>Nectriaceae</taxon>
        <taxon>Dactylonectria</taxon>
    </lineage>
</organism>
<keyword evidence="2" id="KW-1133">Transmembrane helix</keyword>
<evidence type="ECO:0000313" key="4">
    <source>
        <dbReference type="Proteomes" id="UP000738349"/>
    </source>
</evidence>
<evidence type="ECO:0000313" key="3">
    <source>
        <dbReference type="EMBL" id="KAH7166582.1"/>
    </source>
</evidence>
<evidence type="ECO:0000256" key="1">
    <source>
        <dbReference type="SAM" id="MobiDB-lite"/>
    </source>
</evidence>
<gene>
    <name evidence="3" type="ORF">EDB81DRAFT_919091</name>
</gene>